<dbReference type="EMBL" id="GL349473">
    <property type="protein sequence ID" value="KNC52574.1"/>
    <property type="molecule type" value="Genomic_DNA"/>
</dbReference>
<dbReference type="InterPro" id="IPR015943">
    <property type="entry name" value="WD40/YVTN_repeat-like_dom_sf"/>
</dbReference>
<dbReference type="InterPro" id="IPR019775">
    <property type="entry name" value="WD40_repeat_CS"/>
</dbReference>
<feature type="region of interest" description="Disordered" evidence="4">
    <location>
        <begin position="445"/>
        <end position="480"/>
    </location>
</feature>
<dbReference type="eggNOG" id="KOG0274">
    <property type="taxonomic scope" value="Eukaryota"/>
</dbReference>
<dbReference type="STRING" id="461836.A0A0L0DJK2"/>
<feature type="repeat" description="WD" evidence="3">
    <location>
        <begin position="272"/>
        <end position="312"/>
    </location>
</feature>
<gene>
    <name evidence="5" type="ORF">AMSG_08141</name>
</gene>
<sequence length="1126" mass="119454">MPFVPPSPGSSFSRISRSPLASRPPAYFPDPDTPTVGELWRRPDDVAVVDAGPPRCEPDRNTPALLGNAGVCLGLVKGHAARVRAVAVVGTQVWSGSLASSVLVHEAATGKLVGSLSCSAGSERAQAARRAAVPAESQGAPLDEHVSALLAVGDTVWIGFSSGRLGVWNAKSGLEMEELAGPSSDAHAEITALALVANTVWIASADGGIAVWDARGRVCNTVLSGHTNGVRALLCVTVPALQGLPQVAVWSASDDNTIRMWDPQSGETRHILDAHTGAVLALAADDAGRVWSGGADKSILVWNAASGKLEADITPSAAGWVTDLVWATPFMWAASTDRSVRIYSSTPVCLRICHGHGGWVTALTRVRNTVWSASSDTTLRIWTAAPDAELPRHSGQSPPRASLASAAGGPRTGFDVYAALASTLPQLDADYADTAAARAAAAVEQAEVGQNVEQRRSAARRLSPSRTRGPETDDATRDGAGTVAWEVDVNAFRSKRAQALAQARERERERALERRREHVREHEMEDGEGHDFEDGLVGGRKSEFDPTRTPGSARRSVTFAQYLESGGAASGMSSLGGSRLSHMSDDSLAELDAVSPLKKIHELHSKYEDQLAAEAAESPVVGGAVPHVPIPPFELTQANPGAAFGYSPAQTLNMPDLRVLSSPVRSDAFEVSDDEVEDERERDREGERERGREREPKRDQERGSEGHDAADADQGAFSGAGSPYPDTPGPRGVGGFELSSDGEDRREAGGSTSPQRRGPRLARRLARRGSRTPKGTHALPRQPQQDQADSPGRDEGSERGGRRRQWASPTQHYQALMEGRETTLSPLAAMNATLEEARAARSAREAAATEAADAAAIEREERRKELQARDAAQRDRDLEAALLASSRPRIAPSEDREEADGHHHRRAVDLQREVDAARVAARPARRALARARADGRMLDEVGVDGYVAMSDDGSSGERSLPPAAREAIAGVDDVHSSVRAGATSARVQITGLIEAIKRTMAANKSVLQGTERAMARAEASGEAARASVPPQDVLDLASEARLEQAELKAALRAVAVKFGDDIRAARTAKPASGSGGDGRLESPRDAAPATPAPASQAQLPPSRTVPDQFVAPFFSSLYGSRRSEER</sequence>
<dbReference type="GeneID" id="25566901"/>
<keyword evidence="1 3" id="KW-0853">WD repeat</keyword>
<feature type="region of interest" description="Disordered" evidence="4">
    <location>
        <begin position="1"/>
        <end position="38"/>
    </location>
</feature>
<dbReference type="AlphaFoldDB" id="A0A0L0DJK2"/>
<evidence type="ECO:0000256" key="2">
    <source>
        <dbReference type="ARBA" id="ARBA00022737"/>
    </source>
</evidence>
<feature type="compositionally biased region" description="Basic and acidic residues" evidence="4">
    <location>
        <begin position="679"/>
        <end position="710"/>
    </location>
</feature>
<dbReference type="PROSITE" id="PS50082">
    <property type="entry name" value="WD_REPEATS_2"/>
    <property type="match status" value="2"/>
</dbReference>
<keyword evidence="2" id="KW-0677">Repeat</keyword>
<evidence type="ECO:0000313" key="6">
    <source>
        <dbReference type="Proteomes" id="UP000054408"/>
    </source>
</evidence>
<evidence type="ECO:0000313" key="5">
    <source>
        <dbReference type="EMBL" id="KNC52574.1"/>
    </source>
</evidence>
<evidence type="ECO:0000256" key="1">
    <source>
        <dbReference type="ARBA" id="ARBA00022574"/>
    </source>
</evidence>
<evidence type="ECO:0000256" key="4">
    <source>
        <dbReference type="SAM" id="MobiDB-lite"/>
    </source>
</evidence>
<dbReference type="Proteomes" id="UP000054408">
    <property type="component" value="Unassembled WGS sequence"/>
</dbReference>
<evidence type="ECO:0000256" key="3">
    <source>
        <dbReference type="PROSITE-ProRule" id="PRU00221"/>
    </source>
</evidence>
<feature type="compositionally biased region" description="Basic and acidic residues" evidence="4">
    <location>
        <begin position="856"/>
        <end position="879"/>
    </location>
</feature>
<dbReference type="Gene3D" id="2.130.10.10">
    <property type="entry name" value="YVTN repeat-like/Quinoprotein amine dehydrogenase"/>
    <property type="match status" value="1"/>
</dbReference>
<protein>
    <submittedName>
        <fullName evidence="5">WD-40 repeat protein</fullName>
    </submittedName>
</protein>
<dbReference type="SUPFAM" id="SSF50978">
    <property type="entry name" value="WD40 repeat-like"/>
    <property type="match status" value="1"/>
</dbReference>
<keyword evidence="6" id="KW-1185">Reference proteome</keyword>
<feature type="compositionally biased region" description="Basic residues" evidence="4">
    <location>
        <begin position="757"/>
        <end position="771"/>
    </location>
</feature>
<dbReference type="RefSeq" id="XP_013755363.1">
    <property type="nucleotide sequence ID" value="XM_013899909.1"/>
</dbReference>
<feature type="compositionally biased region" description="Low complexity" evidence="4">
    <location>
        <begin position="1085"/>
        <end position="1102"/>
    </location>
</feature>
<feature type="compositionally biased region" description="Basic and acidic residues" evidence="4">
    <location>
        <begin position="791"/>
        <end position="800"/>
    </location>
</feature>
<feature type="compositionally biased region" description="Basic and acidic residues" evidence="4">
    <location>
        <begin position="512"/>
        <end position="533"/>
    </location>
</feature>
<dbReference type="PANTHER" id="PTHR22847:SF637">
    <property type="entry name" value="WD REPEAT DOMAIN 5B"/>
    <property type="match status" value="1"/>
</dbReference>
<feature type="compositionally biased region" description="Basic and acidic residues" evidence="4">
    <location>
        <begin position="835"/>
        <end position="844"/>
    </location>
</feature>
<dbReference type="Pfam" id="PF00400">
    <property type="entry name" value="WD40"/>
    <property type="match status" value="3"/>
</dbReference>
<proteinExistence type="predicted"/>
<feature type="compositionally biased region" description="Basic and acidic residues" evidence="4">
    <location>
        <begin position="468"/>
        <end position="477"/>
    </location>
</feature>
<feature type="compositionally biased region" description="Low complexity" evidence="4">
    <location>
        <begin position="9"/>
        <end position="21"/>
    </location>
</feature>
<dbReference type="InterPro" id="IPR001680">
    <property type="entry name" value="WD40_rpt"/>
</dbReference>
<dbReference type="SMART" id="SM00320">
    <property type="entry name" value="WD40"/>
    <property type="match status" value="6"/>
</dbReference>
<dbReference type="OrthoDB" id="6262491at2759"/>
<dbReference type="InterPro" id="IPR036322">
    <property type="entry name" value="WD40_repeat_dom_sf"/>
</dbReference>
<name>A0A0L0DJK2_THETB</name>
<dbReference type="PANTHER" id="PTHR22847">
    <property type="entry name" value="WD40 REPEAT PROTEIN"/>
    <property type="match status" value="1"/>
</dbReference>
<reference evidence="5 6" key="1">
    <citation type="submission" date="2010-05" db="EMBL/GenBank/DDBJ databases">
        <title>The Genome Sequence of Thecamonas trahens ATCC 50062.</title>
        <authorList>
            <consortium name="The Broad Institute Genome Sequencing Platform"/>
            <person name="Russ C."/>
            <person name="Cuomo C."/>
            <person name="Shea T."/>
            <person name="Young S.K."/>
            <person name="Zeng Q."/>
            <person name="Koehrsen M."/>
            <person name="Haas B."/>
            <person name="Borodovsky M."/>
            <person name="Guigo R."/>
            <person name="Alvarado L."/>
            <person name="Berlin A."/>
            <person name="Bochicchio J."/>
            <person name="Borenstein D."/>
            <person name="Chapman S."/>
            <person name="Chen Z."/>
            <person name="Freedman E."/>
            <person name="Gellesch M."/>
            <person name="Goldberg J."/>
            <person name="Griggs A."/>
            <person name="Gujja S."/>
            <person name="Heilman E."/>
            <person name="Heiman D."/>
            <person name="Hepburn T."/>
            <person name="Howarth C."/>
            <person name="Jen D."/>
            <person name="Larson L."/>
            <person name="Mehta T."/>
            <person name="Park D."/>
            <person name="Pearson M."/>
            <person name="Roberts A."/>
            <person name="Saif S."/>
            <person name="Shenoy N."/>
            <person name="Sisk P."/>
            <person name="Stolte C."/>
            <person name="Sykes S."/>
            <person name="Thomson T."/>
            <person name="Walk T."/>
            <person name="White J."/>
            <person name="Yandava C."/>
            <person name="Burger G."/>
            <person name="Gray M.W."/>
            <person name="Holland P.W.H."/>
            <person name="King N."/>
            <person name="Lang F.B.F."/>
            <person name="Roger A.J."/>
            <person name="Ruiz-Trillo I."/>
            <person name="Lander E."/>
            <person name="Nusbaum C."/>
        </authorList>
    </citation>
    <scope>NUCLEOTIDE SEQUENCE [LARGE SCALE GENOMIC DNA]</scope>
    <source>
        <strain evidence="5 6">ATCC 50062</strain>
    </source>
</reference>
<dbReference type="PROSITE" id="PS00678">
    <property type="entry name" value="WD_REPEATS_1"/>
    <property type="match status" value="1"/>
</dbReference>
<accession>A0A0L0DJK2</accession>
<dbReference type="GO" id="GO:1990234">
    <property type="term" value="C:transferase complex"/>
    <property type="evidence" value="ECO:0007669"/>
    <property type="project" value="UniProtKB-ARBA"/>
</dbReference>
<feature type="region of interest" description="Disordered" evidence="4">
    <location>
        <begin position="512"/>
        <end position="553"/>
    </location>
</feature>
<organism evidence="5 6">
    <name type="scientific">Thecamonas trahens ATCC 50062</name>
    <dbReference type="NCBI Taxonomy" id="461836"/>
    <lineage>
        <taxon>Eukaryota</taxon>
        <taxon>Apusozoa</taxon>
        <taxon>Apusomonadida</taxon>
        <taxon>Apusomonadidae</taxon>
        <taxon>Thecamonas</taxon>
    </lineage>
</organism>
<feature type="compositionally biased region" description="Low complexity" evidence="4">
    <location>
        <begin position="845"/>
        <end position="855"/>
    </location>
</feature>
<feature type="repeat" description="WD" evidence="3">
    <location>
        <begin position="251"/>
        <end position="271"/>
    </location>
</feature>
<feature type="region of interest" description="Disordered" evidence="4">
    <location>
        <begin position="662"/>
        <end position="906"/>
    </location>
</feature>
<feature type="region of interest" description="Disordered" evidence="4">
    <location>
        <begin position="1065"/>
        <end position="1107"/>
    </location>
</feature>